<organism evidence="1 2">
    <name type="scientific">Stylosanthes scabra</name>
    <dbReference type="NCBI Taxonomy" id="79078"/>
    <lineage>
        <taxon>Eukaryota</taxon>
        <taxon>Viridiplantae</taxon>
        <taxon>Streptophyta</taxon>
        <taxon>Embryophyta</taxon>
        <taxon>Tracheophyta</taxon>
        <taxon>Spermatophyta</taxon>
        <taxon>Magnoliopsida</taxon>
        <taxon>eudicotyledons</taxon>
        <taxon>Gunneridae</taxon>
        <taxon>Pentapetalae</taxon>
        <taxon>rosids</taxon>
        <taxon>fabids</taxon>
        <taxon>Fabales</taxon>
        <taxon>Fabaceae</taxon>
        <taxon>Papilionoideae</taxon>
        <taxon>50 kb inversion clade</taxon>
        <taxon>dalbergioids sensu lato</taxon>
        <taxon>Dalbergieae</taxon>
        <taxon>Pterocarpus clade</taxon>
        <taxon>Stylosanthes</taxon>
    </lineage>
</organism>
<accession>A0ABU6ZQR2</accession>
<evidence type="ECO:0000313" key="2">
    <source>
        <dbReference type="Proteomes" id="UP001341840"/>
    </source>
</evidence>
<gene>
    <name evidence="1" type="ORF">PIB30_082684</name>
</gene>
<dbReference type="Proteomes" id="UP001341840">
    <property type="component" value="Unassembled WGS sequence"/>
</dbReference>
<comment type="caution">
    <text evidence="1">The sequence shown here is derived from an EMBL/GenBank/DDBJ whole genome shotgun (WGS) entry which is preliminary data.</text>
</comment>
<sequence>MAGVCSQQLEVERTRWNLLSPGPQLMHQGTILNPCRGALTLVGRGVQIAVMDLTPFFPIQPMGNRQLSVKKLRGKEIPLVKVALNHVGVEEYTWEKESEMRCNTPIFDTVDRTYN</sequence>
<proteinExistence type="predicted"/>
<dbReference type="EMBL" id="JASCZI010273140">
    <property type="protein sequence ID" value="MED6224298.1"/>
    <property type="molecule type" value="Genomic_DNA"/>
</dbReference>
<protein>
    <submittedName>
        <fullName evidence="1">Uncharacterized protein</fullName>
    </submittedName>
</protein>
<keyword evidence="2" id="KW-1185">Reference proteome</keyword>
<reference evidence="1 2" key="1">
    <citation type="journal article" date="2023" name="Plants (Basel)">
        <title>Bridging the Gap: Combining Genomics and Transcriptomics Approaches to Understand Stylosanthes scabra, an Orphan Legume from the Brazilian Caatinga.</title>
        <authorList>
            <person name="Ferreira-Neto J.R.C."/>
            <person name="da Silva M.D."/>
            <person name="Binneck E."/>
            <person name="de Melo N.F."/>
            <person name="da Silva R.H."/>
            <person name="de Melo A.L.T.M."/>
            <person name="Pandolfi V."/>
            <person name="Bustamante F.O."/>
            <person name="Brasileiro-Vidal A.C."/>
            <person name="Benko-Iseppon A.M."/>
        </authorList>
    </citation>
    <scope>NUCLEOTIDE SEQUENCE [LARGE SCALE GENOMIC DNA]</scope>
    <source>
        <tissue evidence="1">Leaves</tissue>
    </source>
</reference>
<name>A0ABU6ZQR2_9FABA</name>
<evidence type="ECO:0000313" key="1">
    <source>
        <dbReference type="EMBL" id="MED6224298.1"/>
    </source>
</evidence>